<dbReference type="Proteomes" id="UP001501020">
    <property type="component" value="Unassembled WGS sequence"/>
</dbReference>
<accession>A0ABP5JPK0</accession>
<proteinExistence type="predicted"/>
<comment type="caution">
    <text evidence="1">The sequence shown here is derived from an EMBL/GenBank/DDBJ whole genome shotgun (WGS) entry which is preliminary data.</text>
</comment>
<evidence type="ECO:0000313" key="2">
    <source>
        <dbReference type="Proteomes" id="UP001501020"/>
    </source>
</evidence>
<dbReference type="InterPro" id="IPR010994">
    <property type="entry name" value="RuvA_2-like"/>
</dbReference>
<evidence type="ECO:0000313" key="1">
    <source>
        <dbReference type="EMBL" id="GAA2118361.1"/>
    </source>
</evidence>
<reference evidence="2" key="1">
    <citation type="journal article" date="2019" name="Int. J. Syst. Evol. Microbiol.">
        <title>The Global Catalogue of Microorganisms (GCM) 10K type strain sequencing project: providing services to taxonomists for standard genome sequencing and annotation.</title>
        <authorList>
            <consortium name="The Broad Institute Genomics Platform"/>
            <consortium name="The Broad Institute Genome Sequencing Center for Infectious Disease"/>
            <person name="Wu L."/>
            <person name="Ma J."/>
        </authorList>
    </citation>
    <scope>NUCLEOTIDE SEQUENCE [LARGE SCALE GENOMIC DNA]</scope>
    <source>
        <strain evidence="2">JCM 13850</strain>
    </source>
</reference>
<gene>
    <name evidence="1" type="ORF">GCM10009727_01330</name>
</gene>
<organism evidence="1 2">
    <name type="scientific">Actinomadura napierensis</name>
    <dbReference type="NCBI Taxonomy" id="267854"/>
    <lineage>
        <taxon>Bacteria</taxon>
        <taxon>Bacillati</taxon>
        <taxon>Actinomycetota</taxon>
        <taxon>Actinomycetes</taxon>
        <taxon>Streptosporangiales</taxon>
        <taxon>Thermomonosporaceae</taxon>
        <taxon>Actinomadura</taxon>
    </lineage>
</organism>
<keyword evidence="2" id="KW-1185">Reference proteome</keyword>
<dbReference type="SUPFAM" id="SSF47781">
    <property type="entry name" value="RuvA domain 2-like"/>
    <property type="match status" value="1"/>
</dbReference>
<sequence length="68" mass="7048">MDLNAVPEHVLASLPGVDPYHAKLIVAARQACRLTSPEDLITQGVLPAPTVRALNEVLIALSAAAPAP</sequence>
<name>A0ABP5JPK0_9ACTN</name>
<protein>
    <submittedName>
        <fullName evidence="1">Uncharacterized protein</fullName>
    </submittedName>
</protein>
<dbReference type="EMBL" id="BAAAMR010000001">
    <property type="protein sequence ID" value="GAA2118361.1"/>
    <property type="molecule type" value="Genomic_DNA"/>
</dbReference>